<organism evidence="1">
    <name type="scientific">Trichuris suis</name>
    <name type="common">pig whipworm</name>
    <dbReference type="NCBI Taxonomy" id="68888"/>
    <lineage>
        <taxon>Eukaryota</taxon>
        <taxon>Metazoa</taxon>
        <taxon>Ecdysozoa</taxon>
        <taxon>Nematoda</taxon>
        <taxon>Enoplea</taxon>
        <taxon>Dorylaimia</taxon>
        <taxon>Trichinellida</taxon>
        <taxon>Trichuridae</taxon>
        <taxon>Trichuris</taxon>
    </lineage>
</organism>
<evidence type="ECO:0000313" key="1">
    <source>
        <dbReference type="EMBL" id="KFD66459.1"/>
    </source>
</evidence>
<sequence length="66" mass="7430">MIIVIILSTAETGGGTRIAFVALRKSAAHIFLKSECTPTVRKCEFYEKDIYGTYEAFKDNQVEQIL</sequence>
<name>A0A085NAG3_9BILA</name>
<protein>
    <submittedName>
        <fullName evidence="1">Uncharacterized protein</fullName>
    </submittedName>
</protein>
<accession>A0A085NAG3</accession>
<gene>
    <name evidence="1" type="ORF">M514_21303</name>
</gene>
<dbReference type="Proteomes" id="UP000030758">
    <property type="component" value="Unassembled WGS sequence"/>
</dbReference>
<reference evidence="1" key="1">
    <citation type="journal article" date="2014" name="Nat. Genet.">
        <title>Genome and transcriptome of the porcine whipworm Trichuris suis.</title>
        <authorList>
            <person name="Jex A.R."/>
            <person name="Nejsum P."/>
            <person name="Schwarz E.M."/>
            <person name="Hu L."/>
            <person name="Young N.D."/>
            <person name="Hall R.S."/>
            <person name="Korhonen P.K."/>
            <person name="Liao S."/>
            <person name="Thamsborg S."/>
            <person name="Xia J."/>
            <person name="Xu P."/>
            <person name="Wang S."/>
            <person name="Scheerlinck J.P."/>
            <person name="Hofmann A."/>
            <person name="Sternberg P.W."/>
            <person name="Wang J."/>
            <person name="Gasser R.B."/>
        </authorList>
    </citation>
    <scope>NUCLEOTIDE SEQUENCE [LARGE SCALE GENOMIC DNA]</scope>
    <source>
        <strain evidence="1">DCEP-RM93F</strain>
    </source>
</reference>
<dbReference type="AlphaFoldDB" id="A0A085NAG3"/>
<proteinExistence type="predicted"/>
<dbReference type="EMBL" id="KL367524">
    <property type="protein sequence ID" value="KFD66459.1"/>
    <property type="molecule type" value="Genomic_DNA"/>
</dbReference>